<protein>
    <submittedName>
        <fullName evidence="2">OLC1v1014944C1</fullName>
    </submittedName>
</protein>
<dbReference type="AlphaFoldDB" id="A0AAV1E5K9"/>
<evidence type="ECO:0000313" key="2">
    <source>
        <dbReference type="EMBL" id="CAI9114265.1"/>
    </source>
</evidence>
<evidence type="ECO:0000256" key="1">
    <source>
        <dbReference type="SAM" id="MobiDB-lite"/>
    </source>
</evidence>
<organism evidence="2 3">
    <name type="scientific">Oldenlandia corymbosa var. corymbosa</name>
    <dbReference type="NCBI Taxonomy" id="529605"/>
    <lineage>
        <taxon>Eukaryota</taxon>
        <taxon>Viridiplantae</taxon>
        <taxon>Streptophyta</taxon>
        <taxon>Embryophyta</taxon>
        <taxon>Tracheophyta</taxon>
        <taxon>Spermatophyta</taxon>
        <taxon>Magnoliopsida</taxon>
        <taxon>eudicotyledons</taxon>
        <taxon>Gunneridae</taxon>
        <taxon>Pentapetalae</taxon>
        <taxon>asterids</taxon>
        <taxon>lamiids</taxon>
        <taxon>Gentianales</taxon>
        <taxon>Rubiaceae</taxon>
        <taxon>Rubioideae</taxon>
        <taxon>Spermacoceae</taxon>
        <taxon>Hedyotis-Oldenlandia complex</taxon>
        <taxon>Oldenlandia</taxon>
    </lineage>
</organism>
<dbReference type="Proteomes" id="UP001161247">
    <property type="component" value="Chromosome 7"/>
</dbReference>
<gene>
    <name evidence="2" type="ORF">OLC1_LOCUS21074</name>
</gene>
<proteinExistence type="predicted"/>
<name>A0AAV1E5K9_OLDCO</name>
<evidence type="ECO:0000313" key="3">
    <source>
        <dbReference type="Proteomes" id="UP001161247"/>
    </source>
</evidence>
<reference evidence="2" key="1">
    <citation type="submission" date="2023-03" db="EMBL/GenBank/DDBJ databases">
        <authorList>
            <person name="Julca I."/>
        </authorList>
    </citation>
    <scope>NUCLEOTIDE SEQUENCE</scope>
</reference>
<keyword evidence="3" id="KW-1185">Reference proteome</keyword>
<feature type="region of interest" description="Disordered" evidence="1">
    <location>
        <begin position="264"/>
        <end position="283"/>
    </location>
</feature>
<sequence length="283" mass="30946">MSMPQVSAAVPSVGQVSMPIQTSASNGSYVPISTPIRVSAVDSYSTVSYSRISKPDVPPVFHNQGRMDQTPPMTPELTHQRFMALEQQLVTHTTRFEQALLVISQQNVSSDSGSLGVNALTALGTATGNDPMRDIIPRQNTRQENVSRTMQGVQRNQRLLLQGPTGSGSNQGTLVENTERAGQNVQGNNDCHFILYQNRATLPISRGNNAGANFIDPHIPQGLGIVVSNQNVVPPHPTLEENREEQQWMEYKANQILNRNRAHANGHPYGNPLGANINRQRGQ</sequence>
<accession>A0AAV1E5K9</accession>
<dbReference type="EMBL" id="OX459124">
    <property type="protein sequence ID" value="CAI9114265.1"/>
    <property type="molecule type" value="Genomic_DNA"/>
</dbReference>